<comment type="function">
    <text evidence="1 12">Required for the export of heme to the periplasm for the biogenesis of c-type cytochromes.</text>
</comment>
<evidence type="ECO:0000256" key="6">
    <source>
        <dbReference type="ARBA" id="ARBA00022475"/>
    </source>
</evidence>
<evidence type="ECO:0000313" key="14">
    <source>
        <dbReference type="Proteomes" id="UP000553766"/>
    </source>
</evidence>
<dbReference type="GO" id="GO:0015886">
    <property type="term" value="P:heme transport"/>
    <property type="evidence" value="ECO:0007669"/>
    <property type="project" value="InterPro"/>
</dbReference>
<evidence type="ECO:0000256" key="3">
    <source>
        <dbReference type="ARBA" id="ARBA00008741"/>
    </source>
</evidence>
<evidence type="ECO:0000256" key="1">
    <source>
        <dbReference type="ARBA" id="ARBA00002442"/>
    </source>
</evidence>
<evidence type="ECO:0000256" key="12">
    <source>
        <dbReference type="RuleBase" id="RU363101"/>
    </source>
</evidence>
<keyword evidence="14" id="KW-1185">Reference proteome</keyword>
<evidence type="ECO:0000313" key="13">
    <source>
        <dbReference type="EMBL" id="MBB5516020.1"/>
    </source>
</evidence>
<dbReference type="RefSeq" id="WP_184011215.1">
    <property type="nucleotide sequence ID" value="NZ_JACIJS010000005.1"/>
</dbReference>
<evidence type="ECO:0000256" key="11">
    <source>
        <dbReference type="ARBA" id="ARBA00023136"/>
    </source>
</evidence>
<evidence type="ECO:0000256" key="9">
    <source>
        <dbReference type="ARBA" id="ARBA00022748"/>
    </source>
</evidence>
<evidence type="ECO:0000256" key="10">
    <source>
        <dbReference type="ARBA" id="ARBA00022989"/>
    </source>
</evidence>
<evidence type="ECO:0000256" key="7">
    <source>
        <dbReference type="ARBA" id="ARBA00022519"/>
    </source>
</evidence>
<keyword evidence="7 12" id="KW-0997">Cell inner membrane</keyword>
<evidence type="ECO:0000256" key="2">
    <source>
        <dbReference type="ARBA" id="ARBA00004377"/>
    </source>
</evidence>
<keyword evidence="10 12" id="KW-1133">Transmembrane helix</keyword>
<evidence type="ECO:0000256" key="4">
    <source>
        <dbReference type="ARBA" id="ARBA00016461"/>
    </source>
</evidence>
<evidence type="ECO:0000256" key="5">
    <source>
        <dbReference type="ARBA" id="ARBA00022448"/>
    </source>
</evidence>
<comment type="similarity">
    <text evidence="3 12">Belongs to the CcmD/CycX/HelD family.</text>
</comment>
<dbReference type="NCBIfam" id="TIGR03141">
    <property type="entry name" value="cytochro_ccmD"/>
    <property type="match status" value="1"/>
</dbReference>
<proteinExistence type="inferred from homology"/>
<comment type="subcellular location">
    <subcellularLocation>
        <location evidence="2 12">Cell inner membrane</location>
        <topology evidence="2 12">Single-pass membrane protein</topology>
    </subcellularLocation>
</comment>
<dbReference type="GO" id="GO:0005886">
    <property type="term" value="C:plasma membrane"/>
    <property type="evidence" value="ECO:0007669"/>
    <property type="project" value="UniProtKB-SubCell"/>
</dbReference>
<keyword evidence="11 12" id="KW-0472">Membrane</keyword>
<keyword evidence="5 12" id="KW-0813">Transport</keyword>
<evidence type="ECO:0000256" key="8">
    <source>
        <dbReference type="ARBA" id="ARBA00022692"/>
    </source>
</evidence>
<reference evidence="13 14" key="1">
    <citation type="submission" date="2020-08" db="EMBL/GenBank/DDBJ databases">
        <title>Genomic Encyclopedia of Type Strains, Phase IV (KMG-IV): sequencing the most valuable type-strain genomes for metagenomic binning, comparative biology and taxonomic classification.</title>
        <authorList>
            <person name="Goeker M."/>
        </authorList>
    </citation>
    <scope>NUCLEOTIDE SEQUENCE [LARGE SCALE GENOMIC DNA]</scope>
    <source>
        <strain evidence="13 14">DSM 103377</strain>
    </source>
</reference>
<feature type="transmembrane region" description="Helical" evidence="12">
    <location>
        <begin position="6"/>
        <end position="27"/>
    </location>
</feature>
<sequence length="53" mass="5907">MIDLGPYGFYVLSAYGVTLTLIAALVLQSVRRSEKVRIELEALEARRGRTPRG</sequence>
<gene>
    <name evidence="13" type="ORF">FHS89_002040</name>
</gene>
<dbReference type="InterPro" id="IPR007078">
    <property type="entry name" value="Haem_export_protD_CcmD"/>
</dbReference>
<organism evidence="13 14">
    <name type="scientific">Rubricella aquisinus</name>
    <dbReference type="NCBI Taxonomy" id="2028108"/>
    <lineage>
        <taxon>Bacteria</taxon>
        <taxon>Pseudomonadati</taxon>
        <taxon>Pseudomonadota</taxon>
        <taxon>Alphaproteobacteria</taxon>
        <taxon>Rhodobacterales</taxon>
        <taxon>Paracoccaceae</taxon>
        <taxon>Rubricella</taxon>
    </lineage>
</organism>
<comment type="caution">
    <text evidence="13">The sequence shown here is derived from an EMBL/GenBank/DDBJ whole genome shotgun (WGS) entry which is preliminary data.</text>
</comment>
<accession>A0A840WXX6</accession>
<protein>
    <recommendedName>
        <fullName evidence="4 12">Heme exporter protein D</fullName>
    </recommendedName>
</protein>
<dbReference type="AlphaFoldDB" id="A0A840WXX6"/>
<dbReference type="Proteomes" id="UP000553766">
    <property type="component" value="Unassembled WGS sequence"/>
</dbReference>
<name>A0A840WXX6_9RHOB</name>
<keyword evidence="9 12" id="KW-0201">Cytochrome c-type biogenesis</keyword>
<keyword evidence="6 12" id="KW-1003">Cell membrane</keyword>
<dbReference type="EMBL" id="JACIJS010000005">
    <property type="protein sequence ID" value="MBB5516020.1"/>
    <property type="molecule type" value="Genomic_DNA"/>
</dbReference>
<dbReference type="GO" id="GO:0017004">
    <property type="term" value="P:cytochrome complex assembly"/>
    <property type="evidence" value="ECO:0007669"/>
    <property type="project" value="UniProtKB-KW"/>
</dbReference>
<keyword evidence="8 12" id="KW-0812">Transmembrane</keyword>
<dbReference type="Pfam" id="PF04995">
    <property type="entry name" value="CcmD"/>
    <property type="match status" value="1"/>
</dbReference>